<accession>N2AII9</accession>
<dbReference type="eggNOG" id="ENOG5033TP0">
    <property type="taxonomic scope" value="Bacteria"/>
</dbReference>
<dbReference type="OrthoDB" id="9818259at2"/>
<dbReference type="PATRIC" id="fig|1235802.3.peg.2733"/>
<dbReference type="AlphaFoldDB" id="N2AII9"/>
<comment type="caution">
    <text evidence="1">The sequence shown here is derived from an EMBL/GenBank/DDBJ whole genome shotgun (WGS) entry which is preliminary data.</text>
</comment>
<sequence length="894" mass="104759">MNINTLLNTLQLPEYSYDICKKAINVFIEATPDEMSTARIAYAQGFCQLLVYCQKLVDKKIVMNAEWHKELLRAFSNIRGIGVEAEVETIQDGCIQTLLFLNELEARGREGSVYQMNNDCLEKSMPILLQELQEIRFLFDLKEQDDYVFPIHQLIAKVIDRSDFVNACEPIGAYQVNILQLAVRLFCDDSDIKERLNQLKNKCNLQFIDFLVKGCDIIDSYDLLNYRSNQVMIFYDYQQNRVLVRHDRREYFSEVVKSDERFTKVKIEEETDTTGEHVIGYFVIFPLDEGDELIDFSEALSNITGRREFLNIVFEKKIRNLMIQKMIIRKRDGSLSALNPFSVQDKRIVKAKLDQVKGQEYELKDLGTALNKYRNAYVAEKGLNVVTFGLCLKLLEFDNVGMKQLGLDQLIEDNWFQNQVLENWVTSSKSIRKSLEFLGSLWNRELEYCQGQSDIENYEVTAQNLLPYYCDLAWIFNLLNCLQEERNIYFGTLYQYEDGKYLEINKSATYDGKKLMRKRVDTGISIDNIRDVDKIFDEKDAIEKSYYFIYDFQNQHGLITEQNVLKLLDGIKRLQGEYSLKKETADRVTLRDIQMISERMELHRLSFEQIGKTFFSDFTTQIKYRMIHNMVWSKIDLQNIRAYLKLIENHQLLKYENIRDDEIFLRKEEGTLYVPKDGQSADGVLRSIYINYLQEQAERERQSLYESNIEFDSKIKKYTFRSKEIKKLVFLFDNVEYGTATCNTLKAYLDIFLPDEAGIKINSAIKKAYKRRHCYYCNGKEVSVSEILRKNQGAEVVVHSFYGTEEGKENIDALFKNSKINYKGYDYFLPINVKAKDLIELVKQIPTWNISADIGDFYAVIRQYNMTKANVFPEEMISDGKKAIAMFIKKKELL</sequence>
<evidence type="ECO:0000313" key="1">
    <source>
        <dbReference type="EMBL" id="EMZ26090.1"/>
    </source>
</evidence>
<organism evidence="1 2">
    <name type="scientific">Eubacterium plexicaudatum ASF492</name>
    <dbReference type="NCBI Taxonomy" id="1235802"/>
    <lineage>
        <taxon>Bacteria</taxon>
        <taxon>Bacillati</taxon>
        <taxon>Bacillota</taxon>
        <taxon>Clostridia</taxon>
        <taxon>Eubacteriales</taxon>
        <taxon>Eubacteriaceae</taxon>
        <taxon>Eubacterium</taxon>
    </lineage>
</organism>
<dbReference type="Proteomes" id="UP000012589">
    <property type="component" value="Unassembled WGS sequence"/>
</dbReference>
<evidence type="ECO:0000313" key="2">
    <source>
        <dbReference type="Proteomes" id="UP000012589"/>
    </source>
</evidence>
<name>N2AII9_9FIRM</name>
<proteinExistence type="predicted"/>
<gene>
    <name evidence="1" type="ORF">C823_02583</name>
</gene>
<dbReference type="STRING" id="1235802.C823_02583"/>
<protein>
    <submittedName>
        <fullName evidence="1">Uncharacterized protein</fullName>
    </submittedName>
</protein>
<reference evidence="1 2" key="1">
    <citation type="journal article" date="2014" name="Genome Announc.">
        <title>Draft genome sequences of the altered schaedler flora, a defined bacterial community from gnotobiotic mice.</title>
        <authorList>
            <person name="Wannemuehler M.J."/>
            <person name="Overstreet A.M."/>
            <person name="Ward D.V."/>
            <person name="Phillips G.J."/>
        </authorList>
    </citation>
    <scope>NUCLEOTIDE SEQUENCE [LARGE SCALE GENOMIC DNA]</scope>
    <source>
        <strain evidence="1 2">ASF492</strain>
    </source>
</reference>
<dbReference type="EMBL" id="AQFT01000085">
    <property type="protein sequence ID" value="EMZ26090.1"/>
    <property type="molecule type" value="Genomic_DNA"/>
</dbReference>
<dbReference type="HOGENOM" id="CLU_317068_0_0_9"/>
<keyword evidence="2" id="KW-1185">Reference proteome</keyword>